<name>A0A1F5ZQV7_9BACT</name>
<dbReference type="Proteomes" id="UP000177383">
    <property type="component" value="Unassembled WGS sequence"/>
</dbReference>
<gene>
    <name evidence="2" type="ORF">A2773_05430</name>
</gene>
<dbReference type="STRING" id="1798375.A2773_05430"/>
<evidence type="ECO:0000256" key="1">
    <source>
        <dbReference type="SAM" id="Phobius"/>
    </source>
</evidence>
<organism evidence="2 3">
    <name type="scientific">Candidatus Gottesmanbacteria bacterium RIFCSPHIGHO2_01_FULL_39_10</name>
    <dbReference type="NCBI Taxonomy" id="1798375"/>
    <lineage>
        <taxon>Bacteria</taxon>
        <taxon>Candidatus Gottesmaniibacteriota</taxon>
    </lineage>
</organism>
<accession>A0A1F5ZQV7</accession>
<keyword evidence="1" id="KW-0812">Transmembrane</keyword>
<feature type="transmembrane region" description="Helical" evidence="1">
    <location>
        <begin position="37"/>
        <end position="58"/>
    </location>
</feature>
<proteinExistence type="predicted"/>
<protein>
    <submittedName>
        <fullName evidence="2">Uncharacterized protein</fullName>
    </submittedName>
</protein>
<dbReference type="AlphaFoldDB" id="A0A1F5ZQV7"/>
<keyword evidence="1" id="KW-0472">Membrane</keyword>
<keyword evidence="1" id="KW-1133">Transmembrane helix</keyword>
<sequence length="72" mass="7966">MKHSKLIIFILILPLTLLLDFLLYASGAKCASCGSFWLFLSSESALSFPLIIALSGFFSHLSDKFVQTTHNT</sequence>
<evidence type="ECO:0000313" key="3">
    <source>
        <dbReference type="Proteomes" id="UP000177383"/>
    </source>
</evidence>
<evidence type="ECO:0000313" key="2">
    <source>
        <dbReference type="EMBL" id="OGG14492.1"/>
    </source>
</evidence>
<dbReference type="EMBL" id="MFJE01000015">
    <property type="protein sequence ID" value="OGG14492.1"/>
    <property type="molecule type" value="Genomic_DNA"/>
</dbReference>
<comment type="caution">
    <text evidence="2">The sequence shown here is derived from an EMBL/GenBank/DDBJ whole genome shotgun (WGS) entry which is preliminary data.</text>
</comment>
<reference evidence="2 3" key="1">
    <citation type="journal article" date="2016" name="Nat. Commun.">
        <title>Thousands of microbial genomes shed light on interconnected biogeochemical processes in an aquifer system.</title>
        <authorList>
            <person name="Anantharaman K."/>
            <person name="Brown C.T."/>
            <person name="Hug L.A."/>
            <person name="Sharon I."/>
            <person name="Castelle C.J."/>
            <person name="Probst A.J."/>
            <person name="Thomas B.C."/>
            <person name="Singh A."/>
            <person name="Wilkins M.J."/>
            <person name="Karaoz U."/>
            <person name="Brodie E.L."/>
            <person name="Williams K.H."/>
            <person name="Hubbard S.S."/>
            <person name="Banfield J.F."/>
        </authorList>
    </citation>
    <scope>NUCLEOTIDE SEQUENCE [LARGE SCALE GENOMIC DNA]</scope>
</reference>